<protein>
    <submittedName>
        <fullName evidence="2">Uncharacterized protein</fullName>
    </submittedName>
</protein>
<keyword evidence="1" id="KW-0472">Membrane</keyword>
<keyword evidence="1" id="KW-0812">Transmembrane</keyword>
<evidence type="ECO:0000313" key="2">
    <source>
        <dbReference type="EMBL" id="MEF2968408.1"/>
    </source>
</evidence>
<dbReference type="Proteomes" id="UP001306950">
    <property type="component" value="Unassembled WGS sequence"/>
</dbReference>
<comment type="caution">
    <text evidence="2">The sequence shown here is derived from an EMBL/GenBank/DDBJ whole genome shotgun (WGS) entry which is preliminary data.</text>
</comment>
<organism evidence="2 3">
    <name type="scientific">Paenibacillus haidiansis</name>
    <dbReference type="NCBI Taxonomy" id="1574488"/>
    <lineage>
        <taxon>Bacteria</taxon>
        <taxon>Bacillati</taxon>
        <taxon>Bacillota</taxon>
        <taxon>Bacilli</taxon>
        <taxon>Bacillales</taxon>
        <taxon>Paenibacillaceae</taxon>
        <taxon>Paenibacillus</taxon>
    </lineage>
</organism>
<proteinExistence type="predicted"/>
<reference evidence="2 3" key="1">
    <citation type="submission" date="2024-02" db="EMBL/GenBank/DDBJ databases">
        <title>A nitrogen-fixing paenibacillus bacterium.</title>
        <authorList>
            <person name="Zhang W.L."/>
            <person name="Chen S.F."/>
        </authorList>
    </citation>
    <scope>NUCLEOTIDE SEQUENCE [LARGE SCALE GENOMIC DNA]</scope>
    <source>
        <strain evidence="2 3">M1</strain>
    </source>
</reference>
<accession>A0ABU7VXB3</accession>
<dbReference type="RefSeq" id="WP_331848591.1">
    <property type="nucleotide sequence ID" value="NZ_JAZHPZ010000014.1"/>
</dbReference>
<sequence>MKRIQPIGLALGFLAGTTLGSGIAFLMSWQPVTLMLSVAGFGLAGAALGGIAAWIYKRHGHVY</sequence>
<gene>
    <name evidence="2" type="ORF">V3851_21465</name>
</gene>
<feature type="transmembrane region" description="Helical" evidence="1">
    <location>
        <begin position="7"/>
        <end position="28"/>
    </location>
</feature>
<feature type="transmembrane region" description="Helical" evidence="1">
    <location>
        <begin position="34"/>
        <end position="56"/>
    </location>
</feature>
<name>A0ABU7VXB3_9BACL</name>
<evidence type="ECO:0000313" key="3">
    <source>
        <dbReference type="Proteomes" id="UP001306950"/>
    </source>
</evidence>
<keyword evidence="1" id="KW-1133">Transmembrane helix</keyword>
<keyword evidence="3" id="KW-1185">Reference proteome</keyword>
<dbReference type="EMBL" id="JAZHPZ010000014">
    <property type="protein sequence ID" value="MEF2968408.1"/>
    <property type="molecule type" value="Genomic_DNA"/>
</dbReference>
<evidence type="ECO:0000256" key="1">
    <source>
        <dbReference type="SAM" id="Phobius"/>
    </source>
</evidence>